<dbReference type="PANTHER" id="PTHR47177">
    <property type="entry name" value="F18C1.6 PROTEIN"/>
    <property type="match status" value="1"/>
</dbReference>
<dbReference type="SUPFAM" id="SSF57850">
    <property type="entry name" value="RING/U-box"/>
    <property type="match status" value="1"/>
</dbReference>
<keyword evidence="1" id="KW-0479">Metal-binding</keyword>
<accession>A0A2U1PXC2</accession>
<feature type="compositionally biased region" description="Low complexity" evidence="5">
    <location>
        <begin position="241"/>
        <end position="260"/>
    </location>
</feature>
<dbReference type="PROSITE" id="PS50016">
    <property type="entry name" value="ZF_PHD_2"/>
    <property type="match status" value="1"/>
</dbReference>
<protein>
    <submittedName>
        <fullName evidence="8">Zinc finger, FYVE/PHD-type</fullName>
    </submittedName>
</protein>
<evidence type="ECO:0000256" key="5">
    <source>
        <dbReference type="SAM" id="MobiDB-lite"/>
    </source>
</evidence>
<dbReference type="InterPro" id="IPR001841">
    <property type="entry name" value="Znf_RING"/>
</dbReference>
<name>A0A2U1PXC2_ARTAN</name>
<feature type="compositionally biased region" description="Polar residues" evidence="5">
    <location>
        <begin position="65"/>
        <end position="74"/>
    </location>
</feature>
<dbReference type="SMART" id="SM00249">
    <property type="entry name" value="PHD"/>
    <property type="match status" value="1"/>
</dbReference>
<dbReference type="EMBL" id="PKPP01000635">
    <property type="protein sequence ID" value="PWA90382.1"/>
    <property type="molecule type" value="Genomic_DNA"/>
</dbReference>
<feature type="region of interest" description="Disordered" evidence="5">
    <location>
        <begin position="1"/>
        <end position="80"/>
    </location>
</feature>
<dbReference type="PANTHER" id="PTHR47177:SF4">
    <property type="entry name" value="OS06G0283200 PROTEIN"/>
    <property type="match status" value="1"/>
</dbReference>
<sequence length="636" mass="71220">MIPTRIKQEPIETSSETIPDIKPDITTLTPNPPTIKQEPSWDPPNIKPEPIEHSPDNPPTKRQKTQTSDQQTASLKGKSKLVKEEEHYEQELDNCGICLLEQGVALRGYINSCDHYFCFVCIMEWAKVESKCPICKRRFSSIKRPTKEGVFVEERVVNVPVRDQVHYFNGNATVGPRDLYTQIKCSFCNLSTDDSVLLLCDLCDSAAHTYCVGLGHTVPEDDWFCNDCTLSRDEHAKVEETNTTSDNNNNNNDYPSSSSTIRFAPSDVSIHDIIRETSTRDPQTPSVPASVDQSESRAEQSNTQSPFFRTTNVPNARTLQRCRDVHSCIRVLRENWDSVREGSLNFSSTFGNGNKARLGQEQSSSGNQASTSEKSPYNTDKAWKMMDMAAKALGRRCGNKSSSCKDSKFPIKNERLTNEASKVRQVGTAKNKMLEKNKPTQGTVKNNINHDRLSSSRKISAPTEINSSRYNSQNLARKECLVTASNVVGTSDQSSHLIRSLSIATDKRCAEKETGATVEKGAPRLDKNIKEVENAKSEILSLVKLNLKLLSKDSKLDVDMFKEVARHATHSIMAACDIEPQKPRFRSFERLVCHHKETQKRPSSSLMPTACRGCFFVFVKDVVTTIAFDRTGSYKA</sequence>
<dbReference type="GO" id="GO:0008270">
    <property type="term" value="F:zinc ion binding"/>
    <property type="evidence" value="ECO:0007669"/>
    <property type="project" value="UniProtKB-KW"/>
</dbReference>
<keyword evidence="2 4" id="KW-0863">Zinc-finger</keyword>
<keyword evidence="3" id="KW-0862">Zinc</keyword>
<dbReference type="AlphaFoldDB" id="A0A2U1PXC2"/>
<evidence type="ECO:0000256" key="4">
    <source>
        <dbReference type="PROSITE-ProRule" id="PRU00175"/>
    </source>
</evidence>
<evidence type="ECO:0000313" key="8">
    <source>
        <dbReference type="EMBL" id="PWA90382.1"/>
    </source>
</evidence>
<dbReference type="InterPro" id="IPR017907">
    <property type="entry name" value="Znf_RING_CS"/>
</dbReference>
<feature type="region of interest" description="Disordered" evidence="5">
    <location>
        <begin position="344"/>
        <end position="380"/>
    </location>
</feature>
<evidence type="ECO:0000259" key="7">
    <source>
        <dbReference type="PROSITE" id="PS50089"/>
    </source>
</evidence>
<proteinExistence type="predicted"/>
<feature type="region of interest" description="Disordered" evidence="5">
    <location>
        <begin position="276"/>
        <end position="310"/>
    </location>
</feature>
<evidence type="ECO:0000313" key="9">
    <source>
        <dbReference type="Proteomes" id="UP000245207"/>
    </source>
</evidence>
<dbReference type="STRING" id="35608.A0A2U1PXC2"/>
<comment type="caution">
    <text evidence="8">The sequence shown here is derived from an EMBL/GenBank/DDBJ whole genome shotgun (WGS) entry which is preliminary data.</text>
</comment>
<feature type="compositionally biased region" description="Basic and acidic residues" evidence="5">
    <location>
        <begin position="1"/>
        <end position="10"/>
    </location>
</feature>
<feature type="domain" description="PHD-type" evidence="6">
    <location>
        <begin position="182"/>
        <end position="231"/>
    </location>
</feature>
<dbReference type="SMART" id="SM00184">
    <property type="entry name" value="RING"/>
    <property type="match status" value="1"/>
</dbReference>
<keyword evidence="9" id="KW-1185">Reference proteome</keyword>
<evidence type="ECO:0000256" key="3">
    <source>
        <dbReference type="ARBA" id="ARBA00022833"/>
    </source>
</evidence>
<dbReference type="Pfam" id="PF13639">
    <property type="entry name" value="zf-RING_2"/>
    <property type="match status" value="1"/>
</dbReference>
<dbReference type="Pfam" id="PF00628">
    <property type="entry name" value="PHD"/>
    <property type="match status" value="1"/>
</dbReference>
<dbReference type="SUPFAM" id="SSF57903">
    <property type="entry name" value="FYVE/PHD zinc finger"/>
    <property type="match status" value="1"/>
</dbReference>
<dbReference type="Gene3D" id="3.30.40.10">
    <property type="entry name" value="Zinc/RING finger domain, C3HC4 (zinc finger)"/>
    <property type="match status" value="2"/>
</dbReference>
<dbReference type="InterPro" id="IPR019787">
    <property type="entry name" value="Znf_PHD-finger"/>
</dbReference>
<feature type="domain" description="RING-type" evidence="7">
    <location>
        <begin position="95"/>
        <end position="136"/>
    </location>
</feature>
<evidence type="ECO:0000256" key="2">
    <source>
        <dbReference type="ARBA" id="ARBA00022771"/>
    </source>
</evidence>
<dbReference type="PROSITE" id="PS00518">
    <property type="entry name" value="ZF_RING_1"/>
    <property type="match status" value="1"/>
</dbReference>
<dbReference type="CDD" id="cd16574">
    <property type="entry name" value="RING-HC_Topors"/>
    <property type="match status" value="1"/>
</dbReference>
<dbReference type="InterPro" id="IPR011011">
    <property type="entry name" value="Znf_FYVE_PHD"/>
</dbReference>
<dbReference type="InterPro" id="IPR013083">
    <property type="entry name" value="Znf_RING/FYVE/PHD"/>
</dbReference>
<feature type="compositionally biased region" description="Polar residues" evidence="5">
    <location>
        <begin position="360"/>
        <end position="378"/>
    </location>
</feature>
<feature type="compositionally biased region" description="Polar residues" evidence="5">
    <location>
        <begin position="280"/>
        <end position="310"/>
    </location>
</feature>
<dbReference type="Proteomes" id="UP000245207">
    <property type="component" value="Unassembled WGS sequence"/>
</dbReference>
<evidence type="ECO:0000256" key="1">
    <source>
        <dbReference type="ARBA" id="ARBA00022723"/>
    </source>
</evidence>
<dbReference type="InterPro" id="IPR058746">
    <property type="entry name" value="Znf_RING-type_Topors"/>
</dbReference>
<dbReference type="InterPro" id="IPR001965">
    <property type="entry name" value="Znf_PHD"/>
</dbReference>
<gene>
    <name evidence="8" type="ORF">CTI12_AA101610</name>
</gene>
<dbReference type="PROSITE" id="PS50089">
    <property type="entry name" value="ZF_RING_2"/>
    <property type="match status" value="1"/>
</dbReference>
<dbReference type="OrthoDB" id="365379at2759"/>
<organism evidence="8 9">
    <name type="scientific">Artemisia annua</name>
    <name type="common">Sweet wormwood</name>
    <dbReference type="NCBI Taxonomy" id="35608"/>
    <lineage>
        <taxon>Eukaryota</taxon>
        <taxon>Viridiplantae</taxon>
        <taxon>Streptophyta</taxon>
        <taxon>Embryophyta</taxon>
        <taxon>Tracheophyta</taxon>
        <taxon>Spermatophyta</taxon>
        <taxon>Magnoliopsida</taxon>
        <taxon>eudicotyledons</taxon>
        <taxon>Gunneridae</taxon>
        <taxon>Pentapetalae</taxon>
        <taxon>asterids</taxon>
        <taxon>campanulids</taxon>
        <taxon>Asterales</taxon>
        <taxon>Asteraceae</taxon>
        <taxon>Asteroideae</taxon>
        <taxon>Anthemideae</taxon>
        <taxon>Artemisiinae</taxon>
        <taxon>Artemisia</taxon>
    </lineage>
</organism>
<feature type="region of interest" description="Disordered" evidence="5">
    <location>
        <begin position="239"/>
        <end position="262"/>
    </location>
</feature>
<evidence type="ECO:0000259" key="6">
    <source>
        <dbReference type="PROSITE" id="PS50016"/>
    </source>
</evidence>
<reference evidence="8 9" key="1">
    <citation type="journal article" date="2018" name="Mol. Plant">
        <title>The genome of Artemisia annua provides insight into the evolution of Asteraceae family and artemisinin biosynthesis.</title>
        <authorList>
            <person name="Shen Q."/>
            <person name="Zhang L."/>
            <person name="Liao Z."/>
            <person name="Wang S."/>
            <person name="Yan T."/>
            <person name="Shi P."/>
            <person name="Liu M."/>
            <person name="Fu X."/>
            <person name="Pan Q."/>
            <person name="Wang Y."/>
            <person name="Lv Z."/>
            <person name="Lu X."/>
            <person name="Zhang F."/>
            <person name="Jiang W."/>
            <person name="Ma Y."/>
            <person name="Chen M."/>
            <person name="Hao X."/>
            <person name="Li L."/>
            <person name="Tang Y."/>
            <person name="Lv G."/>
            <person name="Zhou Y."/>
            <person name="Sun X."/>
            <person name="Brodelius P.E."/>
            <person name="Rose J.K.C."/>
            <person name="Tang K."/>
        </authorList>
    </citation>
    <scope>NUCLEOTIDE SEQUENCE [LARGE SCALE GENOMIC DNA]</scope>
    <source>
        <strain evidence="9">cv. Huhao1</strain>
        <tissue evidence="8">Leaf</tissue>
    </source>
</reference>